<dbReference type="GO" id="GO:0038023">
    <property type="term" value="F:signaling receptor activity"/>
    <property type="evidence" value="ECO:0007669"/>
    <property type="project" value="InterPro"/>
</dbReference>
<evidence type="ECO:0000256" key="10">
    <source>
        <dbReference type="ARBA" id="ARBA00023077"/>
    </source>
</evidence>
<evidence type="ECO:0000256" key="4">
    <source>
        <dbReference type="ARBA" id="ARBA00022452"/>
    </source>
</evidence>
<dbReference type="InterPro" id="IPR010105">
    <property type="entry name" value="TonB_sidphr_rcpt"/>
</dbReference>
<evidence type="ECO:0000313" key="19">
    <source>
        <dbReference type="Proteomes" id="UP001209317"/>
    </source>
</evidence>
<dbReference type="GO" id="GO:0015891">
    <property type="term" value="P:siderophore transport"/>
    <property type="evidence" value="ECO:0007669"/>
    <property type="project" value="InterPro"/>
</dbReference>
<dbReference type="InterPro" id="IPR012910">
    <property type="entry name" value="Plug_dom"/>
</dbReference>
<feature type="domain" description="TonB-dependent receptor plug" evidence="17">
    <location>
        <begin position="133"/>
        <end position="231"/>
    </location>
</feature>
<evidence type="ECO:0000256" key="3">
    <source>
        <dbReference type="ARBA" id="ARBA00022448"/>
    </source>
</evidence>
<gene>
    <name evidence="18" type="ORF">OD355_12950</name>
</gene>
<dbReference type="InterPro" id="IPR000531">
    <property type="entry name" value="Beta-barrel_TonB"/>
</dbReference>
<dbReference type="PANTHER" id="PTHR32552:SF68">
    <property type="entry name" value="FERRICHROME OUTER MEMBRANE TRANSPORTER_PHAGE RECEPTOR"/>
    <property type="match status" value="1"/>
</dbReference>
<keyword evidence="5" id="KW-0410">Iron transport</keyword>
<evidence type="ECO:0000259" key="16">
    <source>
        <dbReference type="Pfam" id="PF00593"/>
    </source>
</evidence>
<keyword evidence="11 14" id="KW-0472">Membrane</keyword>
<proteinExistence type="inferred from homology"/>
<evidence type="ECO:0000256" key="13">
    <source>
        <dbReference type="ARBA" id="ARBA00023237"/>
    </source>
</evidence>
<comment type="subcellular location">
    <subcellularLocation>
        <location evidence="1 14">Cell outer membrane</location>
        <topology evidence="1 14">Multi-pass membrane protein</topology>
    </subcellularLocation>
</comment>
<dbReference type="Gene3D" id="2.170.130.10">
    <property type="entry name" value="TonB-dependent receptor, plug domain"/>
    <property type="match status" value="1"/>
</dbReference>
<accession>A0AAE3LKY0</accession>
<keyword evidence="3 14" id="KW-0813">Transport</keyword>
<dbReference type="PANTHER" id="PTHR32552">
    <property type="entry name" value="FERRICHROME IRON RECEPTOR-RELATED"/>
    <property type="match status" value="1"/>
</dbReference>
<comment type="similarity">
    <text evidence="2 14 15">Belongs to the TonB-dependent receptor family.</text>
</comment>
<evidence type="ECO:0000256" key="7">
    <source>
        <dbReference type="ARBA" id="ARBA00022729"/>
    </source>
</evidence>
<dbReference type="InterPro" id="IPR036942">
    <property type="entry name" value="Beta-barrel_TonB_sf"/>
</dbReference>
<keyword evidence="9" id="KW-0406">Ion transport</keyword>
<dbReference type="GO" id="GO:0015344">
    <property type="term" value="F:siderophore uptake transmembrane transporter activity"/>
    <property type="evidence" value="ECO:0007669"/>
    <property type="project" value="TreeGrafter"/>
</dbReference>
<keyword evidence="8" id="KW-0408">Iron</keyword>
<dbReference type="InterPro" id="IPR008969">
    <property type="entry name" value="CarboxyPept-like_regulatory"/>
</dbReference>
<dbReference type="SUPFAM" id="SSF56935">
    <property type="entry name" value="Porins"/>
    <property type="match status" value="1"/>
</dbReference>
<dbReference type="Gene3D" id="2.60.40.1120">
    <property type="entry name" value="Carboxypeptidase-like, regulatory domain"/>
    <property type="match status" value="1"/>
</dbReference>
<dbReference type="InterPro" id="IPR037066">
    <property type="entry name" value="Plug_dom_sf"/>
</dbReference>
<dbReference type="Pfam" id="PF13715">
    <property type="entry name" value="CarbopepD_reg_2"/>
    <property type="match status" value="1"/>
</dbReference>
<evidence type="ECO:0000256" key="9">
    <source>
        <dbReference type="ARBA" id="ARBA00023065"/>
    </source>
</evidence>
<keyword evidence="4 14" id="KW-1134">Transmembrane beta strand</keyword>
<dbReference type="Proteomes" id="UP001209317">
    <property type="component" value="Unassembled WGS sequence"/>
</dbReference>
<keyword evidence="6 14" id="KW-0812">Transmembrane</keyword>
<dbReference type="InterPro" id="IPR039426">
    <property type="entry name" value="TonB-dep_rcpt-like"/>
</dbReference>
<evidence type="ECO:0000256" key="5">
    <source>
        <dbReference type="ARBA" id="ARBA00022496"/>
    </source>
</evidence>
<evidence type="ECO:0000256" key="11">
    <source>
        <dbReference type="ARBA" id="ARBA00023136"/>
    </source>
</evidence>
<evidence type="ECO:0000256" key="6">
    <source>
        <dbReference type="ARBA" id="ARBA00022692"/>
    </source>
</evidence>
<keyword evidence="10 15" id="KW-0798">TonB box</keyword>
<organism evidence="18 19">
    <name type="scientific">Haoranjiania flava</name>
    <dbReference type="NCBI Taxonomy" id="1856322"/>
    <lineage>
        <taxon>Bacteria</taxon>
        <taxon>Pseudomonadati</taxon>
        <taxon>Bacteroidota</taxon>
        <taxon>Chitinophagia</taxon>
        <taxon>Chitinophagales</taxon>
        <taxon>Chitinophagaceae</taxon>
        <taxon>Haoranjiania</taxon>
    </lineage>
</organism>
<dbReference type="Pfam" id="PF07715">
    <property type="entry name" value="Plug"/>
    <property type="match status" value="1"/>
</dbReference>
<evidence type="ECO:0000256" key="1">
    <source>
        <dbReference type="ARBA" id="ARBA00004571"/>
    </source>
</evidence>
<keyword evidence="19" id="KW-1185">Reference proteome</keyword>
<feature type="domain" description="TonB-dependent receptor-like beta-barrel" evidence="16">
    <location>
        <begin position="307"/>
        <end position="755"/>
    </location>
</feature>
<evidence type="ECO:0000313" key="18">
    <source>
        <dbReference type="EMBL" id="MCU7695427.1"/>
    </source>
</evidence>
<name>A0AAE3LKY0_9BACT</name>
<comment type="caution">
    <text evidence="18">The sequence shown here is derived from an EMBL/GenBank/DDBJ whole genome shotgun (WGS) entry which is preliminary data.</text>
</comment>
<keyword evidence="13 14" id="KW-0998">Cell outer membrane</keyword>
<dbReference type="EMBL" id="JAOTPL010000028">
    <property type="protein sequence ID" value="MCU7695427.1"/>
    <property type="molecule type" value="Genomic_DNA"/>
</dbReference>
<dbReference type="GO" id="GO:0009279">
    <property type="term" value="C:cell outer membrane"/>
    <property type="evidence" value="ECO:0007669"/>
    <property type="project" value="UniProtKB-SubCell"/>
</dbReference>
<sequence>MYIRTISIFICFIISSHAFSQGISLKGIVLNQKSEPVADASIALQKTRYGTNTGKDGSYQLAQVPEGDYTLIVSAIGFKDFKKNIVVKNSSVTIQDVVLEEDIRSLKDVTVMSLRNKYLNDKVSSTLRLTTPLLEVPQNIQIISSQIMADQQVFDIVDGVTRNISGATRVGHWDNQYANIRMRGSKIPAFRNGMNIEASWGPTAEDASMIERIEFVKGPAGFMLANGEPGGFYNVVTKKPTGLTKGSASINIGSFSTYRGALDLDGKLSRDGRLLYRFNLAGQQKDFFTKYNYSNRYAITPVLSYLIDESTTLTLEYTYQGSTYLSNGNYSFSPKQFADPGISNDFTYADPSFPPSKIKDHSVYAYLDHKFNDQWKAHAQLAYFNFNMIANSTWLDYMKANGDMPRYWSISDEAGENRFAQFHFSGEEKTGSLRHRLLTGADFGNKKFWGDFRTLLDSIPAKPLNVYNPVYGLPGDIFPAIDRSKDVRVRAGGSNYVSVLSYASVYAQDELAFLDDRLRLSLGLRFTYSATVGKTNAAGIKDQVLSPRAGISYSIDDNTSIYALYDQSYVPVSGTNWEGEPFKPIKGNNMEAGIKRNWFAGRWASTLSAYIITRKNALVADPDPSHVVNGQTFQVQLGETKTKGIELDIVGEIFNGMNINANYALTDSRISASTDEKTIGNVTPNTAKHTANAWLNYRIQRGFLEGFGLMGGISALIDRHIETTKHPNFPNYFRADGGLSYQRGKYAISFIVNNLLNDQTLMTSGSVRNPSKALSAKGAVPYYTYILEARRNMRIGITYSF</sequence>
<reference evidence="18" key="1">
    <citation type="submission" date="2022-10" db="EMBL/GenBank/DDBJ databases">
        <authorList>
            <person name="Kim H.S."/>
            <person name="Kim J.-S."/>
            <person name="Suh M.K."/>
            <person name="Eom M.K."/>
            <person name="Lee J.-S."/>
        </authorList>
    </citation>
    <scope>NUCLEOTIDE SEQUENCE</scope>
    <source>
        <strain evidence="18">LIP-5</strain>
    </source>
</reference>
<dbReference type="Gene3D" id="2.40.170.20">
    <property type="entry name" value="TonB-dependent receptor, beta-barrel domain"/>
    <property type="match status" value="1"/>
</dbReference>
<dbReference type="RefSeq" id="WP_263038915.1">
    <property type="nucleotide sequence ID" value="NZ_JAOTPL010000028.1"/>
</dbReference>
<keyword evidence="7" id="KW-0732">Signal</keyword>
<dbReference type="PROSITE" id="PS52016">
    <property type="entry name" value="TONB_DEPENDENT_REC_3"/>
    <property type="match status" value="1"/>
</dbReference>
<dbReference type="Pfam" id="PF00593">
    <property type="entry name" value="TonB_dep_Rec_b-barrel"/>
    <property type="match status" value="1"/>
</dbReference>
<evidence type="ECO:0000256" key="2">
    <source>
        <dbReference type="ARBA" id="ARBA00009810"/>
    </source>
</evidence>
<evidence type="ECO:0000256" key="14">
    <source>
        <dbReference type="PROSITE-ProRule" id="PRU01360"/>
    </source>
</evidence>
<dbReference type="AlphaFoldDB" id="A0AAE3LKY0"/>
<dbReference type="NCBIfam" id="TIGR01783">
    <property type="entry name" value="TonB-siderophor"/>
    <property type="match status" value="1"/>
</dbReference>
<evidence type="ECO:0000256" key="12">
    <source>
        <dbReference type="ARBA" id="ARBA00023170"/>
    </source>
</evidence>
<dbReference type="SUPFAM" id="SSF49464">
    <property type="entry name" value="Carboxypeptidase regulatory domain-like"/>
    <property type="match status" value="1"/>
</dbReference>
<evidence type="ECO:0000256" key="8">
    <source>
        <dbReference type="ARBA" id="ARBA00023004"/>
    </source>
</evidence>
<keyword evidence="12 18" id="KW-0675">Receptor</keyword>
<evidence type="ECO:0000256" key="15">
    <source>
        <dbReference type="RuleBase" id="RU003357"/>
    </source>
</evidence>
<protein>
    <submittedName>
        <fullName evidence="18">TonB-dependent receptor</fullName>
    </submittedName>
</protein>
<evidence type="ECO:0000259" key="17">
    <source>
        <dbReference type="Pfam" id="PF07715"/>
    </source>
</evidence>
<dbReference type="CDD" id="cd01347">
    <property type="entry name" value="ligand_gated_channel"/>
    <property type="match status" value="1"/>
</dbReference>